<dbReference type="EMBL" id="LS483426">
    <property type="protein sequence ID" value="SQH24137.1"/>
    <property type="molecule type" value="Genomic_DNA"/>
</dbReference>
<name>A0AAX2J1W1_KINKI</name>
<dbReference type="Proteomes" id="UP000248598">
    <property type="component" value="Chromosome 1"/>
</dbReference>
<reference evidence="9 10" key="1">
    <citation type="submission" date="2018-06" db="EMBL/GenBank/DDBJ databases">
        <authorList>
            <consortium name="Pathogen Informatics"/>
            <person name="Doyle S."/>
        </authorList>
    </citation>
    <scope>NUCLEOTIDE SEQUENCE [LARGE SCALE GENOMIC DNA]</scope>
    <source>
        <strain evidence="9 10">NCTC10529</strain>
    </source>
</reference>
<evidence type="ECO:0000256" key="7">
    <source>
        <dbReference type="RuleBase" id="RU000481"/>
    </source>
</evidence>
<accession>A0AAX2J1W1</accession>
<dbReference type="InterPro" id="IPR000796">
    <property type="entry name" value="Asp_trans"/>
</dbReference>
<dbReference type="GO" id="GO:0042802">
    <property type="term" value="F:identical protein binding"/>
    <property type="evidence" value="ECO:0007669"/>
    <property type="project" value="TreeGrafter"/>
</dbReference>
<dbReference type="NCBIfam" id="NF006719">
    <property type="entry name" value="PRK09257.1"/>
    <property type="match status" value="1"/>
</dbReference>
<evidence type="ECO:0000313" key="10">
    <source>
        <dbReference type="Proteomes" id="UP000248598"/>
    </source>
</evidence>
<comment type="cofactor">
    <cofactor evidence="1 7">
        <name>pyridoxal 5'-phosphate</name>
        <dbReference type="ChEBI" id="CHEBI:597326"/>
    </cofactor>
</comment>
<evidence type="ECO:0000313" key="9">
    <source>
        <dbReference type="EMBL" id="SQH24137.1"/>
    </source>
</evidence>
<dbReference type="GeneID" id="93261608"/>
<feature type="domain" description="Aminotransferase class I/classII large" evidence="8">
    <location>
        <begin position="27"/>
        <end position="390"/>
    </location>
</feature>
<dbReference type="FunFam" id="3.40.640.10:FF:000066">
    <property type="entry name" value="Aspartate aminotransferase"/>
    <property type="match status" value="1"/>
</dbReference>
<dbReference type="InterPro" id="IPR004839">
    <property type="entry name" value="Aminotransferase_I/II_large"/>
</dbReference>
<dbReference type="InterPro" id="IPR015424">
    <property type="entry name" value="PyrdxlP-dep_Trfase"/>
</dbReference>
<comment type="similarity">
    <text evidence="2 7">Belongs to the class-I pyridoxal-phosphate-dependent aminotransferase family.</text>
</comment>
<dbReference type="EC" id="2.6.1.-" evidence="7"/>
<dbReference type="SUPFAM" id="SSF53383">
    <property type="entry name" value="PLP-dependent transferases"/>
    <property type="match status" value="1"/>
</dbReference>
<dbReference type="GO" id="GO:0005829">
    <property type="term" value="C:cytosol"/>
    <property type="evidence" value="ECO:0007669"/>
    <property type="project" value="TreeGrafter"/>
</dbReference>
<dbReference type="AlphaFoldDB" id="A0AAX2J1W1"/>
<dbReference type="GO" id="GO:0033585">
    <property type="term" value="P:L-phenylalanine biosynthetic process from chorismate via phenylpyruvate"/>
    <property type="evidence" value="ECO:0007669"/>
    <property type="project" value="TreeGrafter"/>
</dbReference>
<proteinExistence type="inferred from homology"/>
<dbReference type="Gene3D" id="3.90.1150.10">
    <property type="entry name" value="Aspartate Aminotransferase, domain 1"/>
    <property type="match status" value="1"/>
</dbReference>
<evidence type="ECO:0000256" key="6">
    <source>
        <dbReference type="ARBA" id="ARBA00022898"/>
    </source>
</evidence>
<dbReference type="Pfam" id="PF00155">
    <property type="entry name" value="Aminotran_1_2"/>
    <property type="match status" value="1"/>
</dbReference>
<evidence type="ECO:0000256" key="4">
    <source>
        <dbReference type="ARBA" id="ARBA00022576"/>
    </source>
</evidence>
<dbReference type="CDD" id="cd00609">
    <property type="entry name" value="AAT_like"/>
    <property type="match status" value="1"/>
</dbReference>
<dbReference type="Gene3D" id="3.40.640.10">
    <property type="entry name" value="Type I PLP-dependent aspartate aminotransferase-like (Major domain)"/>
    <property type="match status" value="1"/>
</dbReference>
<dbReference type="FunFam" id="3.90.1150.10:FF:000001">
    <property type="entry name" value="Aspartate aminotransferase"/>
    <property type="match status" value="1"/>
</dbReference>
<dbReference type="PRINTS" id="PR00799">
    <property type="entry name" value="TRANSAMINASE"/>
</dbReference>
<evidence type="ECO:0000256" key="3">
    <source>
        <dbReference type="ARBA" id="ARBA00011738"/>
    </source>
</evidence>
<dbReference type="GO" id="GO:0004838">
    <property type="term" value="F:L-tyrosine-2-oxoglutarate transaminase activity"/>
    <property type="evidence" value="ECO:0007669"/>
    <property type="project" value="TreeGrafter"/>
</dbReference>
<dbReference type="InterPro" id="IPR004838">
    <property type="entry name" value="NHTrfase_class1_PyrdxlP-BS"/>
</dbReference>
<evidence type="ECO:0000256" key="1">
    <source>
        <dbReference type="ARBA" id="ARBA00001933"/>
    </source>
</evidence>
<dbReference type="InterPro" id="IPR015422">
    <property type="entry name" value="PyrdxlP-dep_Trfase_small"/>
</dbReference>
<dbReference type="PANTHER" id="PTHR11879:SF37">
    <property type="entry name" value="AROMATIC-AMINO-ACID AMINOTRANSFERASE"/>
    <property type="match status" value="1"/>
</dbReference>
<keyword evidence="4 7" id="KW-0032">Aminotransferase</keyword>
<gene>
    <name evidence="9" type="primary">tyrB</name>
    <name evidence="9" type="ORF">NCTC10529_00290</name>
</gene>
<dbReference type="PANTHER" id="PTHR11879">
    <property type="entry name" value="ASPARTATE AMINOTRANSFERASE"/>
    <property type="match status" value="1"/>
</dbReference>
<sequence>MFQHVQAYAGDPILSLVETFKQDSRDHKVNLSIGIYFDDAGCLPLPQAVRSAQEQQSIQAQSYLPMEGHAAFRAAALQVILGDTHTVLQQNRAIAVQTLGGSGALKLAADFIHRWYPQAKAYVSDPTWDNHRGIFEGAGVEVGTYPYYDPQTISVRFAEMKAFFQTLNAGDVVLLHPCCHNPTGIDLQPEQWDEILMIVQQRQLIALMDIAYQGFGDDFDRDAYAIRRAADMGISFFVSSSYSKNMSLYGERVGILAAICPSSEQAQLVLGQLKFGVRRIYSSPPVHGADIAARVLTQSSLRQQWQNEVYEMRDRIKAMRQQLHDALCQRLPQHDFSHYITQRGMFSYTGLTAEQVQRLQDEFAVYLLQSGRLCVAGLNQRNVDYVANAIASVMST</sequence>
<dbReference type="RefSeq" id="WP_003788417.1">
    <property type="nucleotide sequence ID" value="NZ_CP091518.1"/>
</dbReference>
<comment type="subunit">
    <text evidence="3">Homodimer.</text>
</comment>
<evidence type="ECO:0000256" key="5">
    <source>
        <dbReference type="ARBA" id="ARBA00022679"/>
    </source>
</evidence>
<dbReference type="GO" id="GO:0030170">
    <property type="term" value="F:pyridoxal phosphate binding"/>
    <property type="evidence" value="ECO:0007669"/>
    <property type="project" value="InterPro"/>
</dbReference>
<keyword evidence="5 7" id="KW-0808">Transferase</keyword>
<keyword evidence="6" id="KW-0663">Pyridoxal phosphate</keyword>
<evidence type="ECO:0000256" key="2">
    <source>
        <dbReference type="ARBA" id="ARBA00007441"/>
    </source>
</evidence>
<organism evidence="9 10">
    <name type="scientific">Kingella kingae</name>
    <dbReference type="NCBI Taxonomy" id="504"/>
    <lineage>
        <taxon>Bacteria</taxon>
        <taxon>Pseudomonadati</taxon>
        <taxon>Pseudomonadota</taxon>
        <taxon>Betaproteobacteria</taxon>
        <taxon>Neisseriales</taxon>
        <taxon>Neisseriaceae</taxon>
        <taxon>Kingella</taxon>
    </lineage>
</organism>
<dbReference type="InterPro" id="IPR015421">
    <property type="entry name" value="PyrdxlP-dep_Trfase_major"/>
</dbReference>
<dbReference type="PROSITE" id="PS00105">
    <property type="entry name" value="AA_TRANSFER_CLASS_1"/>
    <property type="match status" value="1"/>
</dbReference>
<evidence type="ECO:0000259" key="8">
    <source>
        <dbReference type="Pfam" id="PF00155"/>
    </source>
</evidence>
<protein>
    <recommendedName>
        <fullName evidence="7">Aminotransferase</fullName>
        <ecNumber evidence="7">2.6.1.-</ecNumber>
    </recommendedName>
</protein>